<reference evidence="7 8" key="1">
    <citation type="journal article" date="2019" name="Int. J. Syst. Evol. Microbiol.">
        <title>The Global Catalogue of Microorganisms (GCM) 10K type strain sequencing project: providing services to taxonomists for standard genome sequencing and annotation.</title>
        <authorList>
            <consortium name="The Broad Institute Genomics Platform"/>
            <consortium name="The Broad Institute Genome Sequencing Center for Infectious Disease"/>
            <person name="Wu L."/>
            <person name="Ma J."/>
        </authorList>
    </citation>
    <scope>NUCLEOTIDE SEQUENCE [LARGE SCALE GENOMIC DNA]</scope>
    <source>
        <strain evidence="7 8">JCM 14283</strain>
    </source>
</reference>
<dbReference type="InterPro" id="IPR001867">
    <property type="entry name" value="OmpR/PhoB-type_DNA-bd"/>
</dbReference>
<evidence type="ECO:0000259" key="6">
    <source>
        <dbReference type="PROSITE" id="PS51755"/>
    </source>
</evidence>
<evidence type="ECO:0000259" key="5">
    <source>
        <dbReference type="PROSITE" id="PS50110"/>
    </source>
</evidence>
<feature type="region of interest" description="Disordered" evidence="4">
    <location>
        <begin position="216"/>
        <end position="244"/>
    </location>
</feature>
<gene>
    <name evidence="7" type="ORF">GCM10009740_01120</name>
</gene>
<dbReference type="InterPro" id="IPR011006">
    <property type="entry name" value="CheY-like_superfamily"/>
</dbReference>
<feature type="domain" description="OmpR/PhoB-type" evidence="6">
    <location>
        <begin position="127"/>
        <end position="231"/>
    </location>
</feature>
<dbReference type="CDD" id="cd17620">
    <property type="entry name" value="REC_OmpR_KdpE-like"/>
    <property type="match status" value="1"/>
</dbReference>
<dbReference type="PROSITE" id="PS51755">
    <property type="entry name" value="OMPR_PHOB"/>
    <property type="match status" value="1"/>
</dbReference>
<comment type="caution">
    <text evidence="7">The sequence shown here is derived from an EMBL/GenBank/DDBJ whole genome shotgun (WGS) entry which is preliminary data.</text>
</comment>
<evidence type="ECO:0000256" key="3">
    <source>
        <dbReference type="PROSITE-ProRule" id="PRU01091"/>
    </source>
</evidence>
<evidence type="ECO:0000313" key="8">
    <source>
        <dbReference type="Proteomes" id="UP001501285"/>
    </source>
</evidence>
<keyword evidence="1 3" id="KW-0238">DNA-binding</keyword>
<dbReference type="Pfam" id="PF00072">
    <property type="entry name" value="Response_reg"/>
    <property type="match status" value="1"/>
</dbReference>
<dbReference type="PANTHER" id="PTHR48111">
    <property type="entry name" value="REGULATOR OF RPOS"/>
    <property type="match status" value="1"/>
</dbReference>
<dbReference type="Gene3D" id="3.40.50.2300">
    <property type="match status" value="1"/>
</dbReference>
<dbReference type="SMART" id="SM00448">
    <property type="entry name" value="REC"/>
    <property type="match status" value="1"/>
</dbReference>
<keyword evidence="8" id="KW-1185">Reference proteome</keyword>
<proteinExistence type="predicted"/>
<dbReference type="InterPro" id="IPR001789">
    <property type="entry name" value="Sig_transdc_resp-reg_receiver"/>
</dbReference>
<sequence>MTRIVVVDDDPQLARALRINLRARDHEVHVATSGAEALRTVAEVSPDLVILDLGLPDLDGVEVIHGVRGWSQVPIIVLSGRGGGPDKVAALDAGADDYVTKPFGMDELLARIRAVTRRSVSGDTAPVPRVEFGDVTVDLADKVVTRRRADGATQPIHLTPTEWSLLEALVRQPGKLLSQRQLLTQVWGPAYVSQPANLRLYMTQLRRKLEPEPARPRHLLTEPGMGYRFRPEGREPAYGAPEGS</sequence>
<evidence type="ECO:0000313" key="7">
    <source>
        <dbReference type="EMBL" id="GAA2017432.1"/>
    </source>
</evidence>
<dbReference type="PANTHER" id="PTHR48111:SF50">
    <property type="entry name" value="KDP OPERON TRANSCRIPTIONAL REGULATORY PROTEIN KDPE"/>
    <property type="match status" value="1"/>
</dbReference>
<dbReference type="Gene3D" id="6.10.250.690">
    <property type="match status" value="1"/>
</dbReference>
<evidence type="ECO:0000256" key="2">
    <source>
        <dbReference type="PROSITE-ProRule" id="PRU00169"/>
    </source>
</evidence>
<protein>
    <submittedName>
        <fullName evidence="7">Response regulator</fullName>
    </submittedName>
</protein>
<dbReference type="PROSITE" id="PS50110">
    <property type="entry name" value="RESPONSE_REGULATORY"/>
    <property type="match status" value="1"/>
</dbReference>
<dbReference type="SUPFAM" id="SSF52172">
    <property type="entry name" value="CheY-like"/>
    <property type="match status" value="1"/>
</dbReference>
<feature type="modified residue" description="4-aspartylphosphate" evidence="2">
    <location>
        <position position="52"/>
    </location>
</feature>
<feature type="domain" description="Response regulatory" evidence="5">
    <location>
        <begin position="3"/>
        <end position="116"/>
    </location>
</feature>
<evidence type="ECO:0000256" key="4">
    <source>
        <dbReference type="SAM" id="MobiDB-lite"/>
    </source>
</evidence>
<name>A0ABN2TQC8_9MICO</name>
<dbReference type="RefSeq" id="WP_343985922.1">
    <property type="nucleotide sequence ID" value="NZ_BAAANB010000001.1"/>
</dbReference>
<dbReference type="Gene3D" id="1.10.10.10">
    <property type="entry name" value="Winged helix-like DNA-binding domain superfamily/Winged helix DNA-binding domain"/>
    <property type="match status" value="1"/>
</dbReference>
<dbReference type="InterPro" id="IPR036388">
    <property type="entry name" value="WH-like_DNA-bd_sf"/>
</dbReference>
<dbReference type="InterPro" id="IPR039420">
    <property type="entry name" value="WalR-like"/>
</dbReference>
<evidence type="ECO:0000256" key="1">
    <source>
        <dbReference type="ARBA" id="ARBA00023125"/>
    </source>
</evidence>
<dbReference type="SMART" id="SM00862">
    <property type="entry name" value="Trans_reg_C"/>
    <property type="match status" value="1"/>
</dbReference>
<feature type="DNA-binding region" description="OmpR/PhoB-type" evidence="3">
    <location>
        <begin position="127"/>
        <end position="231"/>
    </location>
</feature>
<dbReference type="Pfam" id="PF00486">
    <property type="entry name" value="Trans_reg_C"/>
    <property type="match status" value="1"/>
</dbReference>
<keyword evidence="2" id="KW-0597">Phosphoprotein</keyword>
<dbReference type="Proteomes" id="UP001501285">
    <property type="component" value="Unassembled WGS sequence"/>
</dbReference>
<organism evidence="7 8">
    <name type="scientific">Terrabacter terrae</name>
    <dbReference type="NCBI Taxonomy" id="318434"/>
    <lineage>
        <taxon>Bacteria</taxon>
        <taxon>Bacillati</taxon>
        <taxon>Actinomycetota</taxon>
        <taxon>Actinomycetes</taxon>
        <taxon>Micrococcales</taxon>
        <taxon>Intrasporangiaceae</taxon>
        <taxon>Terrabacter</taxon>
    </lineage>
</organism>
<dbReference type="EMBL" id="BAAANB010000001">
    <property type="protein sequence ID" value="GAA2017432.1"/>
    <property type="molecule type" value="Genomic_DNA"/>
</dbReference>
<dbReference type="SUPFAM" id="SSF46894">
    <property type="entry name" value="C-terminal effector domain of the bipartite response regulators"/>
    <property type="match status" value="1"/>
</dbReference>
<dbReference type="InterPro" id="IPR016032">
    <property type="entry name" value="Sig_transdc_resp-reg_C-effctor"/>
</dbReference>
<accession>A0ABN2TQC8</accession>
<dbReference type="CDD" id="cd00383">
    <property type="entry name" value="trans_reg_C"/>
    <property type="match status" value="1"/>
</dbReference>